<comment type="caution">
    <text evidence="1">The sequence shown here is derived from an EMBL/GenBank/DDBJ whole genome shotgun (WGS) entry which is preliminary data.</text>
</comment>
<organism evidence="1 2">
    <name type="scientific">Solanum commersonii</name>
    <name type="common">Commerson's wild potato</name>
    <name type="synonym">Commerson's nightshade</name>
    <dbReference type="NCBI Taxonomy" id="4109"/>
    <lineage>
        <taxon>Eukaryota</taxon>
        <taxon>Viridiplantae</taxon>
        <taxon>Streptophyta</taxon>
        <taxon>Embryophyta</taxon>
        <taxon>Tracheophyta</taxon>
        <taxon>Spermatophyta</taxon>
        <taxon>Magnoliopsida</taxon>
        <taxon>eudicotyledons</taxon>
        <taxon>Gunneridae</taxon>
        <taxon>Pentapetalae</taxon>
        <taxon>asterids</taxon>
        <taxon>lamiids</taxon>
        <taxon>Solanales</taxon>
        <taxon>Solanaceae</taxon>
        <taxon>Solanoideae</taxon>
        <taxon>Solaneae</taxon>
        <taxon>Solanum</taxon>
    </lineage>
</organism>
<dbReference type="EMBL" id="JACXVP010000004">
    <property type="protein sequence ID" value="KAG5608296.1"/>
    <property type="molecule type" value="Genomic_DNA"/>
</dbReference>
<dbReference type="Proteomes" id="UP000824120">
    <property type="component" value="Chromosome 4"/>
</dbReference>
<sequence>MRGLFEQNKIPDAMWLFRKLVKEKICKMDAVAEPPRISNSFIENFDSATGWMKFCLVQS</sequence>
<gene>
    <name evidence="1" type="ORF">H5410_019577</name>
</gene>
<keyword evidence="2" id="KW-1185">Reference proteome</keyword>
<evidence type="ECO:0000313" key="1">
    <source>
        <dbReference type="EMBL" id="KAG5608296.1"/>
    </source>
</evidence>
<dbReference type="OrthoDB" id="185373at2759"/>
<accession>A0A9J5Z8P9</accession>
<protein>
    <submittedName>
        <fullName evidence="1">Uncharacterized protein</fullName>
    </submittedName>
</protein>
<name>A0A9J5Z8P9_SOLCO</name>
<dbReference type="AlphaFoldDB" id="A0A9J5Z8P9"/>
<evidence type="ECO:0000313" key="2">
    <source>
        <dbReference type="Proteomes" id="UP000824120"/>
    </source>
</evidence>
<reference evidence="1 2" key="1">
    <citation type="submission" date="2020-09" db="EMBL/GenBank/DDBJ databases">
        <title>De no assembly of potato wild relative species, Solanum commersonii.</title>
        <authorList>
            <person name="Cho K."/>
        </authorList>
    </citation>
    <scope>NUCLEOTIDE SEQUENCE [LARGE SCALE GENOMIC DNA]</scope>
    <source>
        <strain evidence="1">LZ3.2</strain>
        <tissue evidence="1">Leaf</tissue>
    </source>
</reference>
<proteinExistence type="predicted"/>